<name>A0A8H6VHV4_9PEZI</name>
<evidence type="ECO:0000256" key="5">
    <source>
        <dbReference type="ARBA" id="ARBA00022692"/>
    </source>
</evidence>
<evidence type="ECO:0000256" key="8">
    <source>
        <dbReference type="ARBA" id="ARBA00023136"/>
    </source>
</evidence>
<proteinExistence type="inferred from homology"/>
<keyword evidence="11" id="KW-1185">Reference proteome</keyword>
<evidence type="ECO:0000256" key="6">
    <source>
        <dbReference type="ARBA" id="ARBA00022968"/>
    </source>
</evidence>
<keyword evidence="4 10" id="KW-0808">Transferase</keyword>
<evidence type="ECO:0000256" key="9">
    <source>
        <dbReference type="ARBA" id="ARBA00023180"/>
    </source>
</evidence>
<dbReference type="GO" id="GO:0006493">
    <property type="term" value="P:protein O-linked glycosylation"/>
    <property type="evidence" value="ECO:0007669"/>
    <property type="project" value="TreeGrafter"/>
</dbReference>
<dbReference type="AlphaFoldDB" id="A0A8H6VHV4"/>
<evidence type="ECO:0000256" key="1">
    <source>
        <dbReference type="ARBA" id="ARBA00004606"/>
    </source>
</evidence>
<keyword evidence="7" id="KW-1133">Transmembrane helix</keyword>
<dbReference type="InterPro" id="IPR022751">
    <property type="entry name" value="Alpha_mannosyltransferase"/>
</dbReference>
<dbReference type="InterPro" id="IPR029044">
    <property type="entry name" value="Nucleotide-diphossugar_trans"/>
</dbReference>
<keyword evidence="3 10" id="KW-0328">Glycosyltransferase</keyword>
<comment type="similarity">
    <text evidence="2">Belongs to the MNN1/MNT family.</text>
</comment>
<comment type="caution">
    <text evidence="10">The sequence shown here is derived from an EMBL/GenBank/DDBJ whole genome shotgun (WGS) entry which is preliminary data.</text>
</comment>
<dbReference type="OrthoDB" id="430354at2759"/>
<protein>
    <submittedName>
        <fullName evidence="10">Putative alpha-1,3-mannosyltransferase MNN1</fullName>
    </submittedName>
</protein>
<evidence type="ECO:0000256" key="2">
    <source>
        <dbReference type="ARBA" id="ARBA00009105"/>
    </source>
</evidence>
<dbReference type="GO" id="GO:0016020">
    <property type="term" value="C:membrane"/>
    <property type="evidence" value="ECO:0007669"/>
    <property type="project" value="UniProtKB-SubCell"/>
</dbReference>
<evidence type="ECO:0000256" key="4">
    <source>
        <dbReference type="ARBA" id="ARBA00022679"/>
    </source>
</evidence>
<dbReference type="GO" id="GO:0005794">
    <property type="term" value="C:Golgi apparatus"/>
    <property type="evidence" value="ECO:0007669"/>
    <property type="project" value="TreeGrafter"/>
</dbReference>
<dbReference type="PANTHER" id="PTHR31392">
    <property type="entry name" value="ALPHA-1,3-MANNOSYLTRANSFERASE MNN1-RELATED"/>
    <property type="match status" value="1"/>
</dbReference>
<accession>A0A8H6VHV4</accession>
<dbReference type="EMBL" id="JABCIY010000205">
    <property type="protein sequence ID" value="KAF7188654.1"/>
    <property type="molecule type" value="Genomic_DNA"/>
</dbReference>
<dbReference type="GO" id="GO:0000033">
    <property type="term" value="F:alpha-1,3-mannosyltransferase activity"/>
    <property type="evidence" value="ECO:0007669"/>
    <property type="project" value="TreeGrafter"/>
</dbReference>
<dbReference type="Proteomes" id="UP000660729">
    <property type="component" value="Unassembled WGS sequence"/>
</dbReference>
<evidence type="ECO:0000313" key="10">
    <source>
        <dbReference type="EMBL" id="KAF7188654.1"/>
    </source>
</evidence>
<dbReference type="Pfam" id="PF11051">
    <property type="entry name" value="Mannosyl_trans3"/>
    <property type="match status" value="1"/>
</dbReference>
<dbReference type="SUPFAM" id="SSF53448">
    <property type="entry name" value="Nucleotide-diphospho-sugar transferases"/>
    <property type="match status" value="1"/>
</dbReference>
<keyword evidence="6" id="KW-0735">Signal-anchor</keyword>
<gene>
    <name evidence="10" type="ORF">HII31_09906</name>
</gene>
<comment type="subcellular location">
    <subcellularLocation>
        <location evidence="1">Membrane</location>
        <topology evidence="1">Single-pass type II membrane protein</topology>
    </subcellularLocation>
</comment>
<dbReference type="PANTHER" id="PTHR31392:SF1">
    <property type="entry name" value="ALPHA-1,3-MANNOSYLTRANSFERASE MNN1-RELATED"/>
    <property type="match status" value="1"/>
</dbReference>
<keyword evidence="8" id="KW-0472">Membrane</keyword>
<evidence type="ECO:0000313" key="11">
    <source>
        <dbReference type="Proteomes" id="UP000660729"/>
    </source>
</evidence>
<sequence>MVTLSWSRFGRRLAICRFLAVAISISFLCVLLLSPSVTSTETRHGTSTANEKSRFRSQEVTAQHQHGIVGQETLLEGEIDHEQLLHAVPTSSPKAVAKQTDQNLEQAVLNLSTFTEDEIRTNALLAVLPSTGGTHLLRELSLRVRVFKQAFEAWKTVQLSWDGGVWRQQNVIKRLRETNARNLLNTIVTHDSFRSFFMHLAERLFPFLTPFYGDLLSLYSGFAGRGLVFTAGDKQAPYLLTSIPGLRKLGCDLPVEIMYLGDSDLGEDMRGKLEQLPGVVTRDMSLMVDDDGWTLKGWAAKPWAILLSSFQEAIFIDADALFFRNPEMLFEDEDYVSTGTLFFIDRKMFPENKRTWLRNILPKPLSTGIKTNRLWTGESGHMQDSGVIVVDKWRHFVALLLTCRLNGPDRDGDSETGRKGMYDMVYGDKETFWLSWEMAGDVEYAFHDGTIGSMNVMKPTKSSSADDSDTNNATDLTCSPQLLHLDRGRPLWFNGWIAAEKFEGSSNFQTFESYSVEPEGVDEPWDLRVSNVACLKVEESYEFTDAEHEILEELLKSARHHHTLHSLGT</sequence>
<organism evidence="10 11">
    <name type="scientific">Pseudocercospora fuligena</name>
    <dbReference type="NCBI Taxonomy" id="685502"/>
    <lineage>
        <taxon>Eukaryota</taxon>
        <taxon>Fungi</taxon>
        <taxon>Dikarya</taxon>
        <taxon>Ascomycota</taxon>
        <taxon>Pezizomycotina</taxon>
        <taxon>Dothideomycetes</taxon>
        <taxon>Dothideomycetidae</taxon>
        <taxon>Mycosphaerellales</taxon>
        <taxon>Mycosphaerellaceae</taxon>
        <taxon>Pseudocercospora</taxon>
    </lineage>
</organism>
<reference evidence="10" key="1">
    <citation type="submission" date="2020-04" db="EMBL/GenBank/DDBJ databases">
        <title>Draft genome resource of the tomato pathogen Pseudocercospora fuligena.</title>
        <authorList>
            <person name="Zaccaron A."/>
        </authorList>
    </citation>
    <scope>NUCLEOTIDE SEQUENCE</scope>
    <source>
        <strain evidence="10">PF001</strain>
    </source>
</reference>
<keyword evidence="5" id="KW-0812">Transmembrane</keyword>
<evidence type="ECO:0000256" key="3">
    <source>
        <dbReference type="ARBA" id="ARBA00022676"/>
    </source>
</evidence>
<keyword evidence="9" id="KW-0325">Glycoprotein</keyword>
<evidence type="ECO:0000256" key="7">
    <source>
        <dbReference type="ARBA" id="ARBA00022989"/>
    </source>
</evidence>